<sequence length="267" mass="29018">YRKSLSCFHFRLWSVSMAEGFLMEVCVDSVESAVNAERGGAGRLELCSSLLEGGLTPSLGLLQVVKQYVKIPVYVMIRPRGGDFLYSDQEVEVMKKDIELMKIHGASGLVLGALTEDGRVDAELCMELLAAARPLPVTFHRAFDMVHDPMIALETLVSLGFQRVLTSGCDSSALEGLPLIKRLIDQAKGRISIMPGGGITERNLQRILEGSGAQEFHCSGRSSKDSAMKFRNTCVTMGASFSAPEYGLKVADVSKIRTLNAIAKNTL</sequence>
<feature type="signal peptide" evidence="11">
    <location>
        <begin position="1"/>
        <end position="20"/>
    </location>
</feature>
<comment type="similarity">
    <text evidence="3">Belongs to the CutC family.</text>
</comment>
<name>A0A673B8S2_9TELE</name>
<dbReference type="Gene3D" id="3.20.20.380">
    <property type="entry name" value="Copper homeostasis (CutC) domain"/>
    <property type="match status" value="1"/>
</dbReference>
<evidence type="ECO:0000256" key="1">
    <source>
        <dbReference type="ARBA" id="ARBA00004123"/>
    </source>
</evidence>
<reference evidence="12" key="3">
    <citation type="submission" date="2025-09" db="UniProtKB">
        <authorList>
            <consortium name="Ensembl"/>
        </authorList>
    </citation>
    <scope>IDENTIFICATION</scope>
</reference>
<dbReference type="GO" id="GO:0005507">
    <property type="term" value="F:copper ion binding"/>
    <property type="evidence" value="ECO:0007669"/>
    <property type="project" value="TreeGrafter"/>
</dbReference>
<keyword evidence="9" id="KW-0539">Nucleus</keyword>
<evidence type="ECO:0000256" key="9">
    <source>
        <dbReference type="ARBA" id="ARBA00023242"/>
    </source>
</evidence>
<reference evidence="12" key="1">
    <citation type="submission" date="2019-06" db="EMBL/GenBank/DDBJ databases">
        <authorList>
            <consortium name="Wellcome Sanger Institute Data Sharing"/>
        </authorList>
    </citation>
    <scope>NUCLEOTIDE SEQUENCE [LARGE SCALE GENOMIC DNA]</scope>
</reference>
<dbReference type="FunFam" id="3.20.20.380:FF:000002">
    <property type="entry name" value="copper homeostasis protein cutC homolog"/>
    <property type="match status" value="1"/>
</dbReference>
<evidence type="ECO:0000313" key="13">
    <source>
        <dbReference type="Proteomes" id="UP000472271"/>
    </source>
</evidence>
<keyword evidence="6" id="KW-0963">Cytoplasm</keyword>
<dbReference type="InterPro" id="IPR005627">
    <property type="entry name" value="CutC-like"/>
</dbReference>
<evidence type="ECO:0000256" key="3">
    <source>
        <dbReference type="ARBA" id="ARBA00007768"/>
    </source>
</evidence>
<protein>
    <recommendedName>
        <fullName evidence="5">Copper homeostasis protein cutC homolog</fullName>
    </recommendedName>
</protein>
<keyword evidence="7" id="KW-0479">Metal-binding</keyword>
<dbReference type="GO" id="GO:0005737">
    <property type="term" value="C:cytoplasm"/>
    <property type="evidence" value="ECO:0007669"/>
    <property type="project" value="UniProtKB-SubCell"/>
</dbReference>
<gene>
    <name evidence="12" type="primary">cutc</name>
</gene>
<evidence type="ECO:0000256" key="2">
    <source>
        <dbReference type="ARBA" id="ARBA00004496"/>
    </source>
</evidence>
<evidence type="ECO:0000256" key="5">
    <source>
        <dbReference type="ARBA" id="ARBA00019014"/>
    </source>
</evidence>
<dbReference type="InterPro" id="IPR036822">
    <property type="entry name" value="CutC-like_dom_sf"/>
</dbReference>
<evidence type="ECO:0000256" key="11">
    <source>
        <dbReference type="SAM" id="SignalP"/>
    </source>
</evidence>
<organism evidence="12 13">
    <name type="scientific">Sphaeramia orbicularis</name>
    <name type="common">orbiculate cardinalfish</name>
    <dbReference type="NCBI Taxonomy" id="375764"/>
    <lineage>
        <taxon>Eukaryota</taxon>
        <taxon>Metazoa</taxon>
        <taxon>Chordata</taxon>
        <taxon>Craniata</taxon>
        <taxon>Vertebrata</taxon>
        <taxon>Euteleostomi</taxon>
        <taxon>Actinopterygii</taxon>
        <taxon>Neopterygii</taxon>
        <taxon>Teleostei</taxon>
        <taxon>Neoteleostei</taxon>
        <taxon>Acanthomorphata</taxon>
        <taxon>Gobiaria</taxon>
        <taxon>Kurtiformes</taxon>
        <taxon>Apogonoidei</taxon>
        <taxon>Apogonidae</taxon>
        <taxon>Apogoninae</taxon>
        <taxon>Sphaeramia</taxon>
    </lineage>
</organism>
<dbReference type="PANTHER" id="PTHR12598:SF0">
    <property type="entry name" value="COPPER HOMEOSTASIS PROTEIN CUTC HOMOLOG"/>
    <property type="match status" value="1"/>
</dbReference>
<accession>A0A673B8S2</accession>
<dbReference type="AlphaFoldDB" id="A0A673B8S2"/>
<evidence type="ECO:0000256" key="6">
    <source>
        <dbReference type="ARBA" id="ARBA00022490"/>
    </source>
</evidence>
<comment type="subunit">
    <text evidence="4">Homotetramer.</text>
</comment>
<evidence type="ECO:0000313" key="12">
    <source>
        <dbReference type="Ensembl" id="ENSSORP00005037729.1"/>
    </source>
</evidence>
<reference evidence="12" key="2">
    <citation type="submission" date="2025-08" db="UniProtKB">
        <authorList>
            <consortium name="Ensembl"/>
        </authorList>
    </citation>
    <scope>IDENTIFICATION</scope>
</reference>
<evidence type="ECO:0000256" key="8">
    <source>
        <dbReference type="ARBA" id="ARBA00023008"/>
    </source>
</evidence>
<dbReference type="GO" id="GO:0005634">
    <property type="term" value="C:nucleus"/>
    <property type="evidence" value="ECO:0007669"/>
    <property type="project" value="UniProtKB-SubCell"/>
</dbReference>
<dbReference type="Ensembl" id="ENSSORT00005038713.1">
    <property type="protein sequence ID" value="ENSSORP00005037729.1"/>
    <property type="gene ID" value="ENSSORG00005017686.1"/>
</dbReference>
<dbReference type="HAMAP" id="MF_00795">
    <property type="entry name" value="CutC"/>
    <property type="match status" value="1"/>
</dbReference>
<evidence type="ECO:0000256" key="4">
    <source>
        <dbReference type="ARBA" id="ARBA00011881"/>
    </source>
</evidence>
<dbReference type="PANTHER" id="PTHR12598">
    <property type="entry name" value="COPPER HOMEOSTASIS PROTEIN CUTC"/>
    <property type="match status" value="1"/>
</dbReference>
<dbReference type="Proteomes" id="UP000472271">
    <property type="component" value="Chromosome 15"/>
</dbReference>
<keyword evidence="8" id="KW-0186">Copper</keyword>
<evidence type="ECO:0000256" key="7">
    <source>
        <dbReference type="ARBA" id="ARBA00022723"/>
    </source>
</evidence>
<keyword evidence="11" id="KW-0732">Signal</keyword>
<feature type="chain" id="PRO_5025490892" description="Copper homeostasis protein cutC homolog" evidence="11">
    <location>
        <begin position="21"/>
        <end position="267"/>
    </location>
</feature>
<comment type="subcellular location">
    <subcellularLocation>
        <location evidence="2">Cytoplasm</location>
    </subcellularLocation>
    <subcellularLocation>
        <location evidence="1">Nucleus</location>
    </subcellularLocation>
</comment>
<dbReference type="InParanoid" id="A0A673B8S2"/>
<dbReference type="Pfam" id="PF03932">
    <property type="entry name" value="CutC"/>
    <property type="match status" value="1"/>
</dbReference>
<dbReference type="SUPFAM" id="SSF110395">
    <property type="entry name" value="CutC-like"/>
    <property type="match status" value="1"/>
</dbReference>
<proteinExistence type="inferred from homology"/>
<evidence type="ECO:0000256" key="10">
    <source>
        <dbReference type="ARBA" id="ARBA00055012"/>
    </source>
</evidence>
<keyword evidence="13" id="KW-1185">Reference proteome</keyword>
<comment type="function">
    <text evidence="10">May play a role in copper homeostasis. Can bind one Cu(1+) per subunit.</text>
</comment>